<feature type="region of interest" description="Disordered" evidence="1">
    <location>
        <begin position="259"/>
        <end position="356"/>
    </location>
</feature>
<evidence type="ECO:0000259" key="2">
    <source>
        <dbReference type="Pfam" id="PF03108"/>
    </source>
</evidence>
<dbReference type="OrthoDB" id="998442at2759"/>
<dbReference type="AlphaFoldDB" id="A0A1R3FU53"/>
<gene>
    <name evidence="4" type="ORF">COLO4_38568</name>
</gene>
<feature type="domain" description="PB1-like" evidence="3">
    <location>
        <begin position="51"/>
        <end position="147"/>
    </location>
</feature>
<dbReference type="Pfam" id="PF03108">
    <property type="entry name" value="DBD_Tnp_Mut"/>
    <property type="match status" value="1"/>
</dbReference>
<evidence type="ECO:0000256" key="1">
    <source>
        <dbReference type="SAM" id="MobiDB-lite"/>
    </source>
</evidence>
<dbReference type="PANTHER" id="PTHR31973:SF189">
    <property type="entry name" value="TRANSPOSASE, MUDR, PLANT, MULE TRANSPOSASE DOMAIN PROTEIN-RELATED"/>
    <property type="match status" value="1"/>
</dbReference>
<dbReference type="InterPro" id="IPR004332">
    <property type="entry name" value="Transposase_MuDR"/>
</dbReference>
<dbReference type="PANTHER" id="PTHR31973">
    <property type="entry name" value="POLYPROTEIN, PUTATIVE-RELATED"/>
    <property type="match status" value="1"/>
</dbReference>
<comment type="caution">
    <text evidence="4">The sequence shown here is derived from an EMBL/GenBank/DDBJ whole genome shotgun (WGS) entry which is preliminary data.</text>
</comment>
<evidence type="ECO:0000313" key="4">
    <source>
        <dbReference type="EMBL" id="OMO49392.1"/>
    </source>
</evidence>
<proteinExistence type="predicted"/>
<keyword evidence="5" id="KW-1185">Reference proteome</keyword>
<dbReference type="Pfam" id="PF26130">
    <property type="entry name" value="PB1-like"/>
    <property type="match status" value="1"/>
</dbReference>
<feature type="region of interest" description="Disordered" evidence="1">
    <location>
        <begin position="1"/>
        <end position="27"/>
    </location>
</feature>
<protein>
    <submittedName>
        <fullName evidence="4">Transposase, MuDR, plant</fullName>
    </submittedName>
</protein>
<feature type="region of interest" description="Disordered" evidence="1">
    <location>
        <begin position="752"/>
        <end position="777"/>
    </location>
</feature>
<reference evidence="5" key="1">
    <citation type="submission" date="2013-09" db="EMBL/GenBank/DDBJ databases">
        <title>Corchorus olitorius genome sequencing.</title>
        <authorList>
            <person name="Alam M."/>
            <person name="Haque M.S."/>
            <person name="Islam M.S."/>
            <person name="Emdad E.M."/>
            <person name="Islam M.M."/>
            <person name="Ahmed B."/>
            <person name="Halim A."/>
            <person name="Hossen Q.M.M."/>
            <person name="Hossain M.Z."/>
            <person name="Ahmed R."/>
            <person name="Khan M.M."/>
            <person name="Islam R."/>
            <person name="Rashid M.M."/>
            <person name="Khan S.A."/>
            <person name="Rahman M.S."/>
            <person name="Alam M."/>
            <person name="Yahiya A.S."/>
            <person name="Khan M.S."/>
            <person name="Azam M.S."/>
            <person name="Haque T."/>
            <person name="Lashkar M.Z.H."/>
            <person name="Akhand A.I."/>
            <person name="Morshed G."/>
            <person name="Roy S."/>
            <person name="Uddin K.S."/>
            <person name="Rabeya T."/>
            <person name="Hossain A.S."/>
            <person name="Chowdhury A."/>
            <person name="Snigdha A.R."/>
            <person name="Mortoza M.S."/>
            <person name="Matin S.A."/>
            <person name="Hoque S.M.E."/>
            <person name="Islam M.K."/>
            <person name="Roy D.K."/>
            <person name="Haider R."/>
            <person name="Moosa M.M."/>
            <person name="Elias S.M."/>
            <person name="Hasan A.M."/>
            <person name="Jahan S."/>
            <person name="Shafiuddin M."/>
            <person name="Mahmood N."/>
            <person name="Shommy N.S."/>
        </authorList>
    </citation>
    <scope>NUCLEOTIDE SEQUENCE [LARGE SCALE GENOMIC DNA]</scope>
    <source>
        <strain evidence="5">cv. O-4</strain>
    </source>
</reference>
<evidence type="ECO:0000313" key="5">
    <source>
        <dbReference type="Proteomes" id="UP000187203"/>
    </source>
</evidence>
<feature type="compositionally biased region" description="Gly residues" evidence="1">
    <location>
        <begin position="308"/>
        <end position="318"/>
    </location>
</feature>
<dbReference type="InterPro" id="IPR058594">
    <property type="entry name" value="PB1-like_dom_pln"/>
</dbReference>
<feature type="compositionally biased region" description="Low complexity" evidence="1">
    <location>
        <begin position="686"/>
        <end position="702"/>
    </location>
</feature>
<organism evidence="4 5">
    <name type="scientific">Corchorus olitorius</name>
    <dbReference type="NCBI Taxonomy" id="93759"/>
    <lineage>
        <taxon>Eukaryota</taxon>
        <taxon>Viridiplantae</taxon>
        <taxon>Streptophyta</taxon>
        <taxon>Embryophyta</taxon>
        <taxon>Tracheophyta</taxon>
        <taxon>Spermatophyta</taxon>
        <taxon>Magnoliopsida</taxon>
        <taxon>eudicotyledons</taxon>
        <taxon>Gunneridae</taxon>
        <taxon>Pentapetalae</taxon>
        <taxon>rosids</taxon>
        <taxon>malvids</taxon>
        <taxon>Malvales</taxon>
        <taxon>Malvaceae</taxon>
        <taxon>Grewioideae</taxon>
        <taxon>Apeibeae</taxon>
        <taxon>Corchorus</taxon>
    </lineage>
</organism>
<sequence>MRGQNDGNQSERKVTVRKRKKSRESKESEIPLEDWFPEIDCRSSPVNLTVYQLVYHHGGVFVDSPSLAYVNGKTKVIEWYDPEKLCVWTMLSIAASLGYDANSINHLRFCPIGVSLDEGLKLLFDDASVDLLCKHLEEEKLVNVYLELGESGITCDDVPLPTGYFEPVDEPVDLVVSSGDENHSFSDEEEARVLEQNEDEANDFVAVNVDYDSDGGGIGADPELVCSRNIVQKSLEAEERMRKMLEELEMEDFFEVVPMQQQRQKKKKKVTAGGPSGSENLGGLSGAENLGGPRVSDNVGGPRVAENVGGGASGGGNNAYGPNQNVEADKEGEESPYLPSDEPNNFIKTDSEDSEADDAQRCISSGLHFRPDGSIPEFFKDQIFTGPAQFKAALKEYSLGKKKAFYYKKNDKQRVRAHCSANGLTSKVVAQKFGEEISQMPYMRATQVRVMVKKTYDISIGFVESYLREHAICGKQKMCTTYLCKILEMEVLKQMDSDAHEHLVTNWDPRFRSLAYASDISKCDVIDNNMCECFNGVILEARHKPIISMLEDIRVYVMRRIVRNKKAGEKWKTNYGPRIIAKLEKIKTRAAKWEVEWNGDEEREDYEKLLTPVKGLKFWPEQDAEEVLPPSVPKKKGRRQTERRREELEGRKGYKKPRRKMTCGICRKPGHSRSKCPANHLNMGASSKPNPKQPSSSQPNSSTVQKKGKKAMQHGVQRHYTIINPGKETQVTIGIPVDGPPQNMTSVKELKAARRKSMHAREAATNEAPTQHSRETY</sequence>
<feature type="compositionally biased region" description="Basic and acidic residues" evidence="1">
    <location>
        <begin position="639"/>
        <end position="652"/>
    </location>
</feature>
<feature type="domain" description="Transposase MuDR plant" evidence="2">
    <location>
        <begin position="382"/>
        <end position="430"/>
    </location>
</feature>
<accession>A0A1R3FU53</accession>
<dbReference type="Proteomes" id="UP000187203">
    <property type="component" value="Unassembled WGS sequence"/>
</dbReference>
<feature type="region of interest" description="Disordered" evidence="1">
    <location>
        <begin position="622"/>
        <end position="714"/>
    </location>
</feature>
<dbReference type="EMBL" id="AWUE01024892">
    <property type="protein sequence ID" value="OMO49392.1"/>
    <property type="molecule type" value="Genomic_DNA"/>
</dbReference>
<evidence type="ECO:0000259" key="3">
    <source>
        <dbReference type="Pfam" id="PF26130"/>
    </source>
</evidence>
<name>A0A1R3FU53_9ROSI</name>